<dbReference type="InterPro" id="IPR039565">
    <property type="entry name" value="BamD-like"/>
</dbReference>
<comment type="similarity">
    <text evidence="4">Belongs to the BamD family.</text>
</comment>
<dbReference type="Proteomes" id="UP000254123">
    <property type="component" value="Unassembled WGS sequence"/>
</dbReference>
<sequence>MQRASTSLFTALTPNSSHSSSKTKFTLALLAAGMLSLSGCQTLKNITGKDTDAVASAEKSDAQYYKEAVESMEKGRYIYASEQLSELRTFYPTGPYAEQALLDLMYSQFQSSEYALAVTSAEQFIKLYPRNPQVDYAYYVRGVANMQTGTSSLLNAAKLQQAHRDTSYYRLAFSNFQELLTKFPNSSYAPDAAQRMIYIYNQFAESELTAARWYIKREAHVAAANRARWVFQYYPQSQQIPEAIAILAYSNEQLGLNDLAQQYKTLLQINYPEWLTADGKVRISNNRAGSLLSRMTYGKLGRSDKRSDSEAAQNTQYTGATKQQVIHKAAQLQLPTDDATLSEQNLPTINTGRRGVNLGLGLPEDTTSTQPQPRIASPKEMYPDSSPNE</sequence>
<comment type="function">
    <text evidence="4">Part of the outer membrane protein assembly complex, which is involved in assembly and insertion of beta-barrel proteins into the outer membrane.</text>
</comment>
<dbReference type="AlphaFoldDB" id="A0A379LKS3"/>
<feature type="region of interest" description="Disordered" evidence="5">
    <location>
        <begin position="342"/>
        <end position="389"/>
    </location>
</feature>
<name>A0A379LKS3_9GAMM</name>
<dbReference type="Gene3D" id="1.25.40.10">
    <property type="entry name" value="Tetratricopeptide repeat domain"/>
    <property type="match status" value="1"/>
</dbReference>
<dbReference type="HAMAP" id="MF_00922">
    <property type="entry name" value="OM_assembly_BamD"/>
    <property type="match status" value="1"/>
</dbReference>
<dbReference type="GO" id="GO:0051205">
    <property type="term" value="P:protein insertion into membrane"/>
    <property type="evidence" value="ECO:0007669"/>
    <property type="project" value="UniProtKB-UniRule"/>
</dbReference>
<dbReference type="RefSeq" id="WP_028859027.1">
    <property type="nucleotide sequence ID" value="NZ_CAJHAQ010000001.1"/>
</dbReference>
<dbReference type="GO" id="GO:0043165">
    <property type="term" value="P:Gram-negative-bacterium-type cell outer membrane assembly"/>
    <property type="evidence" value="ECO:0007669"/>
    <property type="project" value="UniProtKB-UniRule"/>
</dbReference>
<reference evidence="7 8" key="1">
    <citation type="submission" date="2018-06" db="EMBL/GenBank/DDBJ databases">
        <authorList>
            <consortium name="Pathogen Informatics"/>
            <person name="Doyle S."/>
        </authorList>
    </citation>
    <scope>NUCLEOTIDE SEQUENCE [LARGE SCALE GENOMIC DNA]</scope>
    <source>
        <strain evidence="7 8">NCTC10526</strain>
    </source>
</reference>
<evidence type="ECO:0000256" key="2">
    <source>
        <dbReference type="ARBA" id="ARBA00023136"/>
    </source>
</evidence>
<feature type="compositionally biased region" description="Polar residues" evidence="5">
    <location>
        <begin position="310"/>
        <end position="321"/>
    </location>
</feature>
<dbReference type="InterPro" id="IPR017689">
    <property type="entry name" value="BamD"/>
</dbReference>
<keyword evidence="3 4" id="KW-0998">Cell outer membrane</keyword>
<dbReference type="NCBIfam" id="TIGR03302">
    <property type="entry name" value="OM_YfiO"/>
    <property type="match status" value="1"/>
</dbReference>
<keyword evidence="2 4" id="KW-0472">Membrane</keyword>
<dbReference type="EMBL" id="UGVC01000001">
    <property type="protein sequence ID" value="SUD90487.1"/>
    <property type="molecule type" value="Genomic_DNA"/>
</dbReference>
<feature type="domain" description="Outer membrane lipoprotein BamD-like" evidence="6">
    <location>
        <begin position="58"/>
        <end position="265"/>
    </location>
</feature>
<feature type="region of interest" description="Disordered" evidence="5">
    <location>
        <begin position="1"/>
        <end position="20"/>
    </location>
</feature>
<feature type="region of interest" description="Disordered" evidence="5">
    <location>
        <begin position="300"/>
        <end position="321"/>
    </location>
</feature>
<keyword evidence="1 4" id="KW-0732">Signal</keyword>
<evidence type="ECO:0000259" key="6">
    <source>
        <dbReference type="Pfam" id="PF13525"/>
    </source>
</evidence>
<evidence type="ECO:0000313" key="7">
    <source>
        <dbReference type="EMBL" id="SUD90487.1"/>
    </source>
</evidence>
<dbReference type="CDD" id="cd15830">
    <property type="entry name" value="BamD"/>
    <property type="match status" value="1"/>
</dbReference>
<organism evidence="7 8">
    <name type="scientific">Psychrobacter phenylpyruvicus</name>
    <dbReference type="NCBI Taxonomy" id="29432"/>
    <lineage>
        <taxon>Bacteria</taxon>
        <taxon>Pseudomonadati</taxon>
        <taxon>Pseudomonadota</taxon>
        <taxon>Gammaproteobacteria</taxon>
        <taxon>Moraxellales</taxon>
        <taxon>Moraxellaceae</taxon>
        <taxon>Psychrobacter</taxon>
    </lineage>
</organism>
<comment type="subunit">
    <text evidence="4">Part of the Bam complex.</text>
</comment>
<keyword evidence="8" id="KW-1185">Reference proteome</keyword>
<dbReference type="GO" id="GO:0009279">
    <property type="term" value="C:cell outer membrane"/>
    <property type="evidence" value="ECO:0007669"/>
    <property type="project" value="UniProtKB-SubCell"/>
</dbReference>
<evidence type="ECO:0000313" key="8">
    <source>
        <dbReference type="Proteomes" id="UP000254123"/>
    </source>
</evidence>
<evidence type="ECO:0000256" key="1">
    <source>
        <dbReference type="ARBA" id="ARBA00022729"/>
    </source>
</evidence>
<dbReference type="STRING" id="1123034.GCA_000685805_01516"/>
<feature type="compositionally biased region" description="Polar residues" evidence="5">
    <location>
        <begin position="342"/>
        <end position="351"/>
    </location>
</feature>
<evidence type="ECO:0000256" key="5">
    <source>
        <dbReference type="SAM" id="MobiDB-lite"/>
    </source>
</evidence>
<protein>
    <recommendedName>
        <fullName evidence="4">Outer membrane protein assembly factor BamD</fullName>
    </recommendedName>
</protein>
<evidence type="ECO:0000256" key="4">
    <source>
        <dbReference type="HAMAP-Rule" id="MF_00922"/>
    </source>
</evidence>
<gene>
    <name evidence="7" type="primary">yfiO</name>
    <name evidence="4" type="synonym">bamD</name>
    <name evidence="7" type="ORF">NCTC10526_00814</name>
</gene>
<evidence type="ECO:0000256" key="3">
    <source>
        <dbReference type="ARBA" id="ARBA00023237"/>
    </source>
</evidence>
<dbReference type="Pfam" id="PF13525">
    <property type="entry name" value="YfiO"/>
    <property type="match status" value="1"/>
</dbReference>
<comment type="subcellular location">
    <subcellularLocation>
        <location evidence="4">Cell outer membrane</location>
    </subcellularLocation>
</comment>
<accession>A0A379LKS3</accession>
<dbReference type="SUPFAM" id="SSF48452">
    <property type="entry name" value="TPR-like"/>
    <property type="match status" value="1"/>
</dbReference>
<dbReference type="InterPro" id="IPR011990">
    <property type="entry name" value="TPR-like_helical_dom_sf"/>
</dbReference>
<proteinExistence type="inferred from homology"/>